<dbReference type="EMBL" id="CAJGYM010000074">
    <property type="protein sequence ID" value="CAD6196547.1"/>
    <property type="molecule type" value="Genomic_DNA"/>
</dbReference>
<keyword evidence="1" id="KW-0732">Signal</keyword>
<evidence type="ECO:0000313" key="2">
    <source>
        <dbReference type="EMBL" id="CAD6196547.1"/>
    </source>
</evidence>
<dbReference type="Proteomes" id="UP000835052">
    <property type="component" value="Unassembled WGS sequence"/>
</dbReference>
<organism evidence="2 3">
    <name type="scientific">Caenorhabditis auriculariae</name>
    <dbReference type="NCBI Taxonomy" id="2777116"/>
    <lineage>
        <taxon>Eukaryota</taxon>
        <taxon>Metazoa</taxon>
        <taxon>Ecdysozoa</taxon>
        <taxon>Nematoda</taxon>
        <taxon>Chromadorea</taxon>
        <taxon>Rhabditida</taxon>
        <taxon>Rhabditina</taxon>
        <taxon>Rhabditomorpha</taxon>
        <taxon>Rhabditoidea</taxon>
        <taxon>Rhabditidae</taxon>
        <taxon>Peloderinae</taxon>
        <taxon>Caenorhabditis</taxon>
    </lineage>
</organism>
<sequence>MLTSVKILTFLAFCVVAGEAISRISVKVDGKYTVSHYDEEALNERRRESIRALKQAGVSQFALDSLEGFGRRFQDLYKENPNLTEAEYFAKFGESYFGDLFELVGHFPPKDRLKIGRAFGKHRIRLAQESTNTRSKPAGR</sequence>
<feature type="signal peptide" evidence="1">
    <location>
        <begin position="1"/>
        <end position="20"/>
    </location>
</feature>
<proteinExistence type="predicted"/>
<gene>
    <name evidence="2" type="ORF">CAUJ_LOCUS12461</name>
</gene>
<reference evidence="2" key="1">
    <citation type="submission" date="2020-10" db="EMBL/GenBank/DDBJ databases">
        <authorList>
            <person name="Kikuchi T."/>
        </authorList>
    </citation>
    <scope>NUCLEOTIDE SEQUENCE</scope>
    <source>
        <strain evidence="2">NKZ352</strain>
    </source>
</reference>
<comment type="caution">
    <text evidence="2">The sequence shown here is derived from an EMBL/GenBank/DDBJ whole genome shotgun (WGS) entry which is preliminary data.</text>
</comment>
<dbReference type="AlphaFoldDB" id="A0A8S1HNK1"/>
<evidence type="ECO:0000313" key="3">
    <source>
        <dbReference type="Proteomes" id="UP000835052"/>
    </source>
</evidence>
<evidence type="ECO:0000256" key="1">
    <source>
        <dbReference type="SAM" id="SignalP"/>
    </source>
</evidence>
<keyword evidence="3" id="KW-1185">Reference proteome</keyword>
<protein>
    <submittedName>
        <fullName evidence="2">Uncharacterized protein</fullName>
    </submittedName>
</protein>
<name>A0A8S1HNK1_9PELO</name>
<feature type="chain" id="PRO_5035835377" evidence="1">
    <location>
        <begin position="21"/>
        <end position="140"/>
    </location>
</feature>
<accession>A0A8S1HNK1</accession>